<protein>
    <submittedName>
        <fullName evidence="8">Flagellar assembly protein FliH</fullName>
    </submittedName>
</protein>
<sequence>MSTDNFTPGVFPRITGAATARDVERARARGYAAGHAEGVRAAATVAAEQRARIDAENEANRAEQARSIETALSILEESALALSRRHGELLVAAQSLLERLAVELAEAVVARELSSHEASARNALHRALSVVDADDITAVRLNPLDADILRRLHVDDATTVTLVPDLSLAPGDAVADLDDGAVNAHLSDAFERARSALSEVRP</sequence>
<comment type="similarity">
    <text evidence="2">Belongs to the FliH family.</text>
</comment>
<keyword evidence="5" id="KW-0653">Protein transport</keyword>
<gene>
    <name evidence="8" type="ORF">ATJ78_1542</name>
</gene>
<dbReference type="InterPro" id="IPR018035">
    <property type="entry name" value="Flagellar_FliH/T3SS_HrpE"/>
</dbReference>
<keyword evidence="3" id="KW-0813">Transport</keyword>
<dbReference type="GO" id="GO:0015031">
    <property type="term" value="P:protein transport"/>
    <property type="evidence" value="ECO:0007669"/>
    <property type="project" value="UniProtKB-KW"/>
</dbReference>
<dbReference type="PANTHER" id="PTHR34982:SF1">
    <property type="entry name" value="FLAGELLAR ASSEMBLY PROTEIN FLIH"/>
    <property type="match status" value="1"/>
</dbReference>
<keyword evidence="6" id="KW-1006">Bacterial flagellum protein export</keyword>
<dbReference type="PANTHER" id="PTHR34982">
    <property type="entry name" value="YOP PROTEINS TRANSLOCATION PROTEIN L"/>
    <property type="match status" value="1"/>
</dbReference>
<evidence type="ECO:0000256" key="5">
    <source>
        <dbReference type="ARBA" id="ARBA00022927"/>
    </source>
</evidence>
<feature type="domain" description="Flagellar assembly protein FliH/Type III secretion system HrpE" evidence="7">
    <location>
        <begin position="75"/>
        <end position="192"/>
    </location>
</feature>
<evidence type="ECO:0000256" key="6">
    <source>
        <dbReference type="ARBA" id="ARBA00023225"/>
    </source>
</evidence>
<evidence type="ECO:0000259" key="7">
    <source>
        <dbReference type="Pfam" id="PF02108"/>
    </source>
</evidence>
<dbReference type="GO" id="GO:0005829">
    <property type="term" value="C:cytosol"/>
    <property type="evidence" value="ECO:0007669"/>
    <property type="project" value="TreeGrafter"/>
</dbReference>
<dbReference type="InterPro" id="IPR051472">
    <property type="entry name" value="T3SS_Stator/FliH"/>
</dbReference>
<evidence type="ECO:0000313" key="8">
    <source>
        <dbReference type="EMBL" id="PFG30607.1"/>
    </source>
</evidence>
<keyword evidence="9" id="KW-1185">Reference proteome</keyword>
<dbReference type="OrthoDB" id="5114026at2"/>
<organism evidence="8 9">
    <name type="scientific">Paramicrobacterium agarici</name>
    <dbReference type="NCBI Taxonomy" id="630514"/>
    <lineage>
        <taxon>Bacteria</taxon>
        <taxon>Bacillati</taxon>
        <taxon>Actinomycetota</taxon>
        <taxon>Actinomycetes</taxon>
        <taxon>Micrococcales</taxon>
        <taxon>Microbacteriaceae</taxon>
        <taxon>Paramicrobacterium</taxon>
    </lineage>
</organism>
<reference evidence="8 9" key="1">
    <citation type="submission" date="2017-10" db="EMBL/GenBank/DDBJ databases">
        <title>Sequencing the genomes of 1000 actinobacteria strains.</title>
        <authorList>
            <person name="Klenk H.-P."/>
        </authorList>
    </citation>
    <scope>NUCLEOTIDE SEQUENCE [LARGE SCALE GENOMIC DNA]</scope>
    <source>
        <strain evidence="8 9">DSM 21798</strain>
    </source>
</reference>
<comment type="caution">
    <text evidence="8">The sequence shown here is derived from an EMBL/GenBank/DDBJ whole genome shotgun (WGS) entry which is preliminary data.</text>
</comment>
<evidence type="ECO:0000256" key="2">
    <source>
        <dbReference type="ARBA" id="ARBA00006602"/>
    </source>
</evidence>
<name>A0A2A9DUZ8_9MICO</name>
<dbReference type="RefSeq" id="WP_098407041.1">
    <property type="nucleotide sequence ID" value="NZ_PDJE01000001.1"/>
</dbReference>
<dbReference type="GO" id="GO:0044781">
    <property type="term" value="P:bacterial-type flagellum organization"/>
    <property type="evidence" value="ECO:0007669"/>
    <property type="project" value="UniProtKB-KW"/>
</dbReference>
<dbReference type="Pfam" id="PF02108">
    <property type="entry name" value="FliH"/>
    <property type="match status" value="1"/>
</dbReference>
<comment type="function">
    <text evidence="1">Needed for flagellar regrowth and assembly.</text>
</comment>
<evidence type="ECO:0000256" key="4">
    <source>
        <dbReference type="ARBA" id="ARBA00022795"/>
    </source>
</evidence>
<evidence type="ECO:0000256" key="3">
    <source>
        <dbReference type="ARBA" id="ARBA00022448"/>
    </source>
</evidence>
<keyword evidence="4" id="KW-1005">Bacterial flagellum biogenesis</keyword>
<accession>A0A2A9DUZ8</accession>
<evidence type="ECO:0000313" key="9">
    <source>
        <dbReference type="Proteomes" id="UP000221369"/>
    </source>
</evidence>
<evidence type="ECO:0000256" key="1">
    <source>
        <dbReference type="ARBA" id="ARBA00003041"/>
    </source>
</evidence>
<keyword evidence="8" id="KW-0966">Cell projection</keyword>
<dbReference type="AlphaFoldDB" id="A0A2A9DUZ8"/>
<keyword evidence="8" id="KW-0282">Flagellum</keyword>
<proteinExistence type="inferred from homology"/>
<dbReference type="EMBL" id="PDJE01000001">
    <property type="protein sequence ID" value="PFG30607.1"/>
    <property type="molecule type" value="Genomic_DNA"/>
</dbReference>
<dbReference type="Proteomes" id="UP000221369">
    <property type="component" value="Unassembled WGS sequence"/>
</dbReference>
<keyword evidence="8" id="KW-0969">Cilium</keyword>